<evidence type="ECO:0000256" key="5">
    <source>
        <dbReference type="SAM" id="MobiDB-lite"/>
    </source>
</evidence>
<evidence type="ECO:0000259" key="6">
    <source>
        <dbReference type="Pfam" id="PF04069"/>
    </source>
</evidence>
<dbReference type="OrthoDB" id="9787902at2"/>
<reference evidence="7 8" key="1">
    <citation type="submission" date="2018-04" db="EMBL/GenBank/DDBJ databases">
        <title>Novel actinobacteria from marine sediment.</title>
        <authorList>
            <person name="Ng Z.Y."/>
            <person name="Tan G.Y.A."/>
        </authorList>
    </citation>
    <scope>NUCLEOTIDE SEQUENCE [LARGE SCALE GENOMIC DNA]</scope>
    <source>
        <strain evidence="7 8">TPS81</strain>
    </source>
</reference>
<dbReference type="InterPro" id="IPR017783">
    <property type="entry name" value="ABC_choline_sub-bd"/>
</dbReference>
<protein>
    <submittedName>
        <fullName evidence="7">Glycine/betaine ABC transporter substrate-binding protein</fullName>
    </submittedName>
</protein>
<evidence type="ECO:0000256" key="1">
    <source>
        <dbReference type="ARBA" id="ARBA00004236"/>
    </source>
</evidence>
<dbReference type="GO" id="GO:0015871">
    <property type="term" value="P:choline transport"/>
    <property type="evidence" value="ECO:0007669"/>
    <property type="project" value="InterPro"/>
</dbReference>
<dbReference type="CDD" id="cd13640">
    <property type="entry name" value="PBP2_ChoX"/>
    <property type="match status" value="1"/>
</dbReference>
<dbReference type="Pfam" id="PF04069">
    <property type="entry name" value="OpuAC"/>
    <property type="match status" value="1"/>
</dbReference>
<evidence type="ECO:0000313" key="7">
    <source>
        <dbReference type="EMBL" id="RCV58301.1"/>
    </source>
</evidence>
<organism evidence="7 8">
    <name type="scientific">Marinitenerispora sediminis</name>
    <dbReference type="NCBI Taxonomy" id="1931232"/>
    <lineage>
        <taxon>Bacteria</taxon>
        <taxon>Bacillati</taxon>
        <taxon>Actinomycetota</taxon>
        <taxon>Actinomycetes</taxon>
        <taxon>Streptosporangiales</taxon>
        <taxon>Nocardiopsidaceae</taxon>
        <taxon>Marinitenerispora</taxon>
    </lineage>
</organism>
<keyword evidence="4" id="KW-0472">Membrane</keyword>
<dbReference type="GO" id="GO:0043190">
    <property type="term" value="C:ATP-binding cassette (ABC) transporter complex"/>
    <property type="evidence" value="ECO:0007669"/>
    <property type="project" value="InterPro"/>
</dbReference>
<keyword evidence="8" id="KW-1185">Reference proteome</keyword>
<accession>A0A368T4Y5</accession>
<feature type="compositionally biased region" description="Basic and acidic residues" evidence="5">
    <location>
        <begin position="1"/>
        <end position="16"/>
    </location>
</feature>
<gene>
    <name evidence="7" type="ORF">DEF24_13850</name>
</gene>
<dbReference type="Proteomes" id="UP000253318">
    <property type="component" value="Unassembled WGS sequence"/>
</dbReference>
<evidence type="ECO:0000256" key="3">
    <source>
        <dbReference type="ARBA" id="ARBA00022475"/>
    </source>
</evidence>
<feature type="domain" description="ABC-type glycine betaine transport system substrate-binding" evidence="6">
    <location>
        <begin position="69"/>
        <end position="318"/>
    </location>
</feature>
<dbReference type="Gene3D" id="3.40.190.10">
    <property type="entry name" value="Periplasmic binding protein-like II"/>
    <property type="match status" value="1"/>
</dbReference>
<keyword evidence="3" id="KW-1003">Cell membrane</keyword>
<evidence type="ECO:0000256" key="4">
    <source>
        <dbReference type="ARBA" id="ARBA00023136"/>
    </source>
</evidence>
<evidence type="ECO:0000313" key="8">
    <source>
        <dbReference type="Proteomes" id="UP000253318"/>
    </source>
</evidence>
<name>A0A368T4Y5_9ACTN</name>
<comment type="caution">
    <text evidence="7">The sequence shown here is derived from an EMBL/GenBank/DDBJ whole genome shotgun (WGS) entry which is preliminary data.</text>
</comment>
<sequence length="344" mass="36594">MRIRDSHLTRKRRDSEGSMAGGRPEGPAGYLRPGRALAASVAALSALALTACSAPEGGFDSGGAGGTAITLVEQPWEDLMVENAIVSQLLEELGYTVSIEELSVPLGAQALASGDADVYLGNWWPSQEDVFAEHIDTGSVEVLGTLVTEASFEPAVPRYVAERYDVTSLADLAPNAAAFGNEFLGIEAGAPGNQSIQDAIDADAYGLGDWDLVESSTPAMLAEVEQRVADERPVVFLAWEPHWMNVEWDLVYLDDPEEAWPGAGEIRVATREDFGTDNPNVARLLSQMEVDSGTASDWVHAVSQENTAAEDVARAWIADNPDAVGAWLAGVETVDGEPAEAPRD</sequence>
<keyword evidence="2" id="KW-0813">Transport</keyword>
<dbReference type="AlphaFoldDB" id="A0A368T4Y5"/>
<dbReference type="EMBL" id="QEIN01000098">
    <property type="protein sequence ID" value="RCV58301.1"/>
    <property type="molecule type" value="Genomic_DNA"/>
</dbReference>
<evidence type="ECO:0000256" key="2">
    <source>
        <dbReference type="ARBA" id="ARBA00022448"/>
    </source>
</evidence>
<dbReference type="PANTHER" id="PTHR47737">
    <property type="entry name" value="GLYCINE BETAINE/PROLINE BETAINE TRANSPORT SYSTEM PERMEASE PROTEIN PROW"/>
    <property type="match status" value="1"/>
</dbReference>
<dbReference type="SUPFAM" id="SSF53850">
    <property type="entry name" value="Periplasmic binding protein-like II"/>
    <property type="match status" value="1"/>
</dbReference>
<dbReference type="Gene3D" id="3.40.190.100">
    <property type="entry name" value="Glycine betaine-binding periplasmic protein, domain 2"/>
    <property type="match status" value="1"/>
</dbReference>
<dbReference type="GO" id="GO:0042597">
    <property type="term" value="C:periplasmic space"/>
    <property type="evidence" value="ECO:0007669"/>
    <property type="project" value="InterPro"/>
</dbReference>
<feature type="region of interest" description="Disordered" evidence="5">
    <location>
        <begin position="1"/>
        <end position="27"/>
    </location>
</feature>
<dbReference type="GO" id="GO:0033265">
    <property type="term" value="F:choline binding"/>
    <property type="evidence" value="ECO:0007669"/>
    <property type="project" value="InterPro"/>
</dbReference>
<dbReference type="GO" id="GO:0005275">
    <property type="term" value="F:amine transmembrane transporter activity"/>
    <property type="evidence" value="ECO:0007669"/>
    <property type="project" value="TreeGrafter"/>
</dbReference>
<dbReference type="GO" id="GO:0015226">
    <property type="term" value="F:carnitine transmembrane transporter activity"/>
    <property type="evidence" value="ECO:0007669"/>
    <property type="project" value="TreeGrafter"/>
</dbReference>
<dbReference type="InterPro" id="IPR007210">
    <property type="entry name" value="ABC_Gly_betaine_transp_sub-bd"/>
</dbReference>
<dbReference type="PANTHER" id="PTHR47737:SF1">
    <property type="entry name" value="GLYCINE BETAINE_PROLINE BETAINE TRANSPORT SYSTEM PERMEASE PROTEIN PROW"/>
    <property type="match status" value="1"/>
</dbReference>
<dbReference type="GO" id="GO:0031460">
    <property type="term" value="P:glycine betaine transport"/>
    <property type="evidence" value="ECO:0007669"/>
    <property type="project" value="TreeGrafter"/>
</dbReference>
<comment type="subcellular location">
    <subcellularLocation>
        <location evidence="1">Cell membrane</location>
    </subcellularLocation>
</comment>
<proteinExistence type="predicted"/>